<gene>
    <name evidence="2" type="ORF">M8330_12515</name>
</gene>
<feature type="compositionally biased region" description="Low complexity" evidence="1">
    <location>
        <begin position="443"/>
        <end position="455"/>
    </location>
</feature>
<evidence type="ECO:0000313" key="2">
    <source>
        <dbReference type="EMBL" id="MCM0621112.1"/>
    </source>
</evidence>
<dbReference type="InterPro" id="IPR017853">
    <property type="entry name" value="GH"/>
</dbReference>
<accession>A0A9X2IF98</accession>
<proteinExistence type="predicted"/>
<comment type="caution">
    <text evidence="2">The sequence shown here is derived from an EMBL/GenBank/DDBJ whole genome shotgun (WGS) entry which is preliminary data.</text>
</comment>
<dbReference type="AlphaFoldDB" id="A0A9X2IF98"/>
<dbReference type="InterPro" id="IPR006311">
    <property type="entry name" value="TAT_signal"/>
</dbReference>
<protein>
    <submittedName>
        <fullName evidence="2">Uncharacterized protein</fullName>
    </submittedName>
</protein>
<reference evidence="2" key="1">
    <citation type="submission" date="2022-05" db="EMBL/GenBank/DDBJ databases">
        <authorList>
            <person name="Tuo L."/>
        </authorList>
    </citation>
    <scope>NUCLEOTIDE SEQUENCE</scope>
    <source>
        <strain evidence="2">BSK12Z-4</strain>
    </source>
</reference>
<organism evidence="2 3">
    <name type="scientific">Nocardioides bruguierae</name>
    <dbReference type="NCBI Taxonomy" id="2945102"/>
    <lineage>
        <taxon>Bacteria</taxon>
        <taxon>Bacillati</taxon>
        <taxon>Actinomycetota</taxon>
        <taxon>Actinomycetes</taxon>
        <taxon>Propionibacteriales</taxon>
        <taxon>Nocardioidaceae</taxon>
        <taxon>Nocardioides</taxon>
    </lineage>
</organism>
<evidence type="ECO:0000313" key="3">
    <source>
        <dbReference type="Proteomes" id="UP001139485"/>
    </source>
</evidence>
<dbReference type="SUPFAM" id="SSF51445">
    <property type="entry name" value="(Trans)glycosidases"/>
    <property type="match status" value="1"/>
</dbReference>
<evidence type="ECO:0000256" key="1">
    <source>
        <dbReference type="SAM" id="MobiDB-lite"/>
    </source>
</evidence>
<keyword evidence="3" id="KW-1185">Reference proteome</keyword>
<feature type="region of interest" description="Disordered" evidence="1">
    <location>
        <begin position="443"/>
        <end position="515"/>
    </location>
</feature>
<feature type="compositionally biased region" description="Low complexity" evidence="1">
    <location>
        <begin position="484"/>
        <end position="496"/>
    </location>
</feature>
<dbReference type="Gene3D" id="3.20.20.80">
    <property type="entry name" value="Glycosidases"/>
    <property type="match status" value="1"/>
</dbReference>
<feature type="compositionally biased region" description="Basic residues" evidence="1">
    <location>
        <begin position="456"/>
        <end position="479"/>
    </location>
</feature>
<dbReference type="EMBL" id="JAMOIL010000014">
    <property type="protein sequence ID" value="MCM0621112.1"/>
    <property type="molecule type" value="Genomic_DNA"/>
</dbReference>
<sequence>MRQQQRRVGSRRGLVASAVAGSLAASALGVVGVVGTAGPAAAAGGETIEVDLGQATGAFRGGASGGLYALSDEGVPSQSVVNGARITNVSQKSPDGEQHPNGDALEVERSFFAGAGEDMYVYLQDDYPDWPYHGGVRPGDEDGDGSWDYLDVVRTAVEKVATTSAHPEAYVFIPFNEPDGQWYQDWGAMRDRFLADWTATYDVIQDVYAAHGLGHARVGGPGDAVWHEDRTRDLLTYASAQDEMPDVFVFHVLQDWSLDQFRSNMATYRGILDGLGEPEVPVNVTEYGLSNDMGTPAYLLQWMSVLEDEKVDAQTAYWNYAGNLDDNSSRTNGANPGWWLLKWYGDLAGSDTVEVTPPVLNRLRSLQAIATVDRDDREATVLVGGSTQDITVDVSGVDAVTFGGRLHVQVRAARLNGKEGDTLEPPVVLAQDVDVVDGAVSVTIRTRSTPPPTRCGSRRWPPRRCRSPRRSSTPRRPRTPRWPAPRSTPTTTTSPGSCPPRPVVTWAGSTTPPRP</sequence>
<dbReference type="PROSITE" id="PS51318">
    <property type="entry name" value="TAT"/>
    <property type="match status" value="1"/>
</dbReference>
<dbReference type="Proteomes" id="UP001139485">
    <property type="component" value="Unassembled WGS sequence"/>
</dbReference>
<dbReference type="RefSeq" id="WP_250827597.1">
    <property type="nucleotide sequence ID" value="NZ_JAMOIL010000014.1"/>
</dbReference>
<name>A0A9X2IF98_9ACTN</name>